<keyword evidence="13" id="KW-1185">Reference proteome</keyword>
<evidence type="ECO:0000256" key="4">
    <source>
        <dbReference type="ARBA" id="ARBA00022692"/>
    </source>
</evidence>
<reference evidence="12 13" key="1">
    <citation type="submission" date="2020-08" db="EMBL/GenBank/DDBJ databases">
        <title>Genome public.</title>
        <authorList>
            <person name="Liu C."/>
            <person name="Sun Q."/>
        </authorList>
    </citation>
    <scope>NUCLEOTIDE SEQUENCE [LARGE SCALE GENOMIC DNA]</scope>
    <source>
        <strain evidence="12 13">New-7</strain>
    </source>
</reference>
<comment type="catalytic activity">
    <reaction evidence="1 10">
        <text>2 ATP = 3',3'-c-di-AMP + 2 diphosphate</text>
        <dbReference type="Rhea" id="RHEA:35655"/>
        <dbReference type="ChEBI" id="CHEBI:30616"/>
        <dbReference type="ChEBI" id="CHEBI:33019"/>
        <dbReference type="ChEBI" id="CHEBI:71500"/>
        <dbReference type="EC" id="2.7.7.85"/>
    </reaction>
</comment>
<evidence type="ECO:0000256" key="10">
    <source>
        <dbReference type="HAMAP-Rule" id="MF_01499"/>
    </source>
</evidence>
<keyword evidence="7 10" id="KW-0067">ATP-binding</keyword>
<sequence>MGFGFLDITLVDIIDIFVVALIMFQVYRLTRGTNALRIVVGILIIYLLWIVTRVLNMELLSMILGQIIGVGVIALIIVFQQEIRRFLILLGTQYTNRRVSFMARLFRPRGRKVKVVGQEWIDTVVGACADMAKTKTGALIVIARKVNLLPFIEQGERIDALISASLIKNIFFKNSPLHDGAMVIADDRIAAARCVLPSTEREVPMEFGMRHRAALGASEITDALVIVVSEERGTISIARKGHISRDISPAHLQVLLRKGLSV</sequence>
<dbReference type="InterPro" id="IPR045585">
    <property type="entry name" value="CdaA_N"/>
</dbReference>
<dbReference type="NCBIfam" id="TIGR00159">
    <property type="entry name" value="diadenylate cyclase CdaA"/>
    <property type="match status" value="1"/>
</dbReference>
<keyword evidence="8 10" id="KW-1133">Transmembrane helix</keyword>
<organism evidence="12 13">
    <name type="scientific">Alistipes hominis</name>
    <dbReference type="NCBI Taxonomy" id="2763015"/>
    <lineage>
        <taxon>Bacteria</taxon>
        <taxon>Pseudomonadati</taxon>
        <taxon>Bacteroidota</taxon>
        <taxon>Bacteroidia</taxon>
        <taxon>Bacteroidales</taxon>
        <taxon>Rikenellaceae</taxon>
        <taxon>Alistipes</taxon>
    </lineage>
</organism>
<dbReference type="InterPro" id="IPR036888">
    <property type="entry name" value="DNA_integrity_DisA_N_sf"/>
</dbReference>
<keyword evidence="2 10" id="KW-1003">Cell membrane</keyword>
<evidence type="ECO:0000256" key="8">
    <source>
        <dbReference type="ARBA" id="ARBA00022989"/>
    </source>
</evidence>
<evidence type="ECO:0000256" key="6">
    <source>
        <dbReference type="ARBA" id="ARBA00022741"/>
    </source>
</evidence>
<evidence type="ECO:0000259" key="11">
    <source>
        <dbReference type="PROSITE" id="PS51794"/>
    </source>
</evidence>
<keyword evidence="6 10" id="KW-0547">Nucleotide-binding</keyword>
<dbReference type="RefSeq" id="WP_055205792.1">
    <property type="nucleotide sequence ID" value="NZ_JACOOK010000004.1"/>
</dbReference>
<feature type="transmembrane region" description="Helical" evidence="10">
    <location>
        <begin position="61"/>
        <end position="79"/>
    </location>
</feature>
<keyword evidence="3 10" id="KW-0808">Transferase</keyword>
<feature type="domain" description="DAC" evidence="11">
    <location>
        <begin position="80"/>
        <end position="249"/>
    </location>
</feature>
<comment type="similarity">
    <text evidence="10">Belongs to the adenylate cyclase family. DacA/CdaA subfamily.</text>
</comment>
<evidence type="ECO:0000256" key="5">
    <source>
        <dbReference type="ARBA" id="ARBA00022695"/>
    </source>
</evidence>
<dbReference type="PROSITE" id="PS51794">
    <property type="entry name" value="DAC"/>
    <property type="match status" value="1"/>
</dbReference>
<comment type="caution">
    <text evidence="12">The sequence shown here is derived from an EMBL/GenBank/DDBJ whole genome shotgun (WGS) entry which is preliminary data.</text>
</comment>
<dbReference type="PANTHER" id="PTHR34185">
    <property type="entry name" value="DIADENYLATE CYCLASE"/>
    <property type="match status" value="1"/>
</dbReference>
<protein>
    <recommendedName>
        <fullName evidence="10">Diadenylate cyclase</fullName>
        <shortName evidence="10">DAC</shortName>
        <ecNumber evidence="10">2.7.7.85</ecNumber>
    </recommendedName>
    <alternativeName>
        <fullName evidence="10">Cyclic-di-AMP synthase</fullName>
        <shortName evidence="10">c-di-AMP synthase</shortName>
    </alternativeName>
</protein>
<comment type="subunit">
    <text evidence="10">Probably a homodimer.</text>
</comment>
<comment type="function">
    <text evidence="10">Catalyzes the condensation of 2 ATP molecules into cyclic di-AMP (c-di-AMP), a second messenger used to regulate differing processes in different bacteria.</text>
</comment>
<evidence type="ECO:0000313" key="13">
    <source>
        <dbReference type="Proteomes" id="UP000636891"/>
    </source>
</evidence>
<dbReference type="PIRSF" id="PIRSF004793">
    <property type="entry name" value="UCP004793"/>
    <property type="match status" value="1"/>
</dbReference>
<dbReference type="EC" id="2.7.7.85" evidence="10"/>
<evidence type="ECO:0000256" key="2">
    <source>
        <dbReference type="ARBA" id="ARBA00022475"/>
    </source>
</evidence>
<dbReference type="Gene3D" id="3.40.1700.10">
    <property type="entry name" value="DNA integrity scanning protein, DisA, N-terminal domain"/>
    <property type="match status" value="1"/>
</dbReference>
<dbReference type="HAMAP" id="MF_01499">
    <property type="entry name" value="DacA"/>
    <property type="match status" value="1"/>
</dbReference>
<keyword evidence="9 10" id="KW-0472">Membrane</keyword>
<evidence type="ECO:0000256" key="7">
    <source>
        <dbReference type="ARBA" id="ARBA00022840"/>
    </source>
</evidence>
<evidence type="ECO:0000313" key="12">
    <source>
        <dbReference type="EMBL" id="MBC5617020.1"/>
    </source>
</evidence>
<dbReference type="Proteomes" id="UP000636891">
    <property type="component" value="Unassembled WGS sequence"/>
</dbReference>
<dbReference type="Pfam" id="PF19293">
    <property type="entry name" value="CdaA_N"/>
    <property type="match status" value="1"/>
</dbReference>
<feature type="transmembrane region" description="Helical" evidence="10">
    <location>
        <begin position="36"/>
        <end position="55"/>
    </location>
</feature>
<dbReference type="InterPro" id="IPR050338">
    <property type="entry name" value="DisA"/>
</dbReference>
<keyword evidence="4 10" id="KW-0812">Transmembrane</keyword>
<evidence type="ECO:0000256" key="9">
    <source>
        <dbReference type="ARBA" id="ARBA00023136"/>
    </source>
</evidence>
<dbReference type="InterPro" id="IPR034701">
    <property type="entry name" value="CdaA"/>
</dbReference>
<accession>A0ABR7CNW1</accession>
<dbReference type="PANTHER" id="PTHR34185:SF1">
    <property type="entry name" value="DIADENYLATE CYCLASE"/>
    <property type="match status" value="1"/>
</dbReference>
<dbReference type="SUPFAM" id="SSF143597">
    <property type="entry name" value="YojJ-like"/>
    <property type="match status" value="1"/>
</dbReference>
<evidence type="ECO:0000256" key="3">
    <source>
        <dbReference type="ARBA" id="ARBA00022679"/>
    </source>
</evidence>
<evidence type="ECO:0000256" key="1">
    <source>
        <dbReference type="ARBA" id="ARBA00000877"/>
    </source>
</evidence>
<name>A0ABR7CNW1_9BACT</name>
<dbReference type="InterPro" id="IPR014046">
    <property type="entry name" value="C-di-AMP_synthase"/>
</dbReference>
<proteinExistence type="inferred from homology"/>
<dbReference type="EMBL" id="JACOOK010000004">
    <property type="protein sequence ID" value="MBC5617020.1"/>
    <property type="molecule type" value="Genomic_DNA"/>
</dbReference>
<dbReference type="Pfam" id="PF02457">
    <property type="entry name" value="DAC"/>
    <property type="match status" value="1"/>
</dbReference>
<dbReference type="InterPro" id="IPR003390">
    <property type="entry name" value="DNA_integrity_scan_DisA_N"/>
</dbReference>
<comment type="caution">
    <text evidence="10">Lacks conserved residue(s) required for the propagation of feature annotation.</text>
</comment>
<keyword evidence="5 10" id="KW-0548">Nucleotidyltransferase</keyword>
<gene>
    <name evidence="10" type="primary">dacA</name>
    <name evidence="12" type="ORF">H8S08_08330</name>
</gene>
<feature type="transmembrane region" description="Helical" evidence="10">
    <location>
        <begin position="6"/>
        <end position="24"/>
    </location>
</feature>